<protein>
    <submittedName>
        <fullName evidence="2">Uncharacterized protein</fullName>
    </submittedName>
</protein>
<keyword evidence="1" id="KW-0732">Signal</keyword>
<dbReference type="STRING" id="1267423.SAMN05216290_2782"/>
<evidence type="ECO:0000313" key="2">
    <source>
        <dbReference type="EMBL" id="SEW31767.1"/>
    </source>
</evidence>
<sequence>MNKWHTTLIITLLAITVSSCSTLITKPYTTVSVKTSDTVNYIYKGDTIFNKLNEPLPLTFENGKSPAEFTIFNNDTTRNISIRAQKPAIYYFNVLSPFFVGFAIDGLTKKHWKYPNRIYVDLNKHGYLSYFPVDSALLAKKNRFSITPLAAIGGQHPGIELSLQRLIGTHYAVQLTYEQLLASDTYLTRDAKGFAASVEYKWYIRNARKKRLYASLVFEHLNKTHYEFLSYGNDSFQDSFDYDPNYYKYYTGIKKKFYSLTPRIGTEYYLSNRLVLDAYFGVGIRHRNVKHLNAPPNSRFSPTNWEWIDIEYDSNKPTNSFSANLDLNVKIGWTF</sequence>
<evidence type="ECO:0000256" key="1">
    <source>
        <dbReference type="SAM" id="SignalP"/>
    </source>
</evidence>
<dbReference type="EMBL" id="FOIR01000002">
    <property type="protein sequence ID" value="SEW31767.1"/>
    <property type="molecule type" value="Genomic_DNA"/>
</dbReference>
<evidence type="ECO:0000313" key="3">
    <source>
        <dbReference type="Proteomes" id="UP000199437"/>
    </source>
</evidence>
<dbReference type="Proteomes" id="UP000199437">
    <property type="component" value="Unassembled WGS sequence"/>
</dbReference>
<gene>
    <name evidence="2" type="ORF">SAMN05216290_2782</name>
</gene>
<name>A0A1I0QVZ8_9BACT</name>
<feature type="chain" id="PRO_5011721295" evidence="1">
    <location>
        <begin position="24"/>
        <end position="335"/>
    </location>
</feature>
<organism evidence="2 3">
    <name type="scientific">Roseivirga pacifica</name>
    <dbReference type="NCBI Taxonomy" id="1267423"/>
    <lineage>
        <taxon>Bacteria</taxon>
        <taxon>Pseudomonadati</taxon>
        <taxon>Bacteroidota</taxon>
        <taxon>Cytophagia</taxon>
        <taxon>Cytophagales</taxon>
        <taxon>Roseivirgaceae</taxon>
        <taxon>Roseivirga</taxon>
    </lineage>
</organism>
<dbReference type="AlphaFoldDB" id="A0A1I0QVZ8"/>
<proteinExistence type="predicted"/>
<feature type="signal peptide" evidence="1">
    <location>
        <begin position="1"/>
        <end position="23"/>
    </location>
</feature>
<keyword evidence="3" id="KW-1185">Reference proteome</keyword>
<reference evidence="3" key="1">
    <citation type="submission" date="2016-10" db="EMBL/GenBank/DDBJ databases">
        <authorList>
            <person name="Varghese N."/>
            <person name="Submissions S."/>
        </authorList>
    </citation>
    <scope>NUCLEOTIDE SEQUENCE [LARGE SCALE GENOMIC DNA]</scope>
    <source>
        <strain evidence="3">CGMCC 1.12402</strain>
    </source>
</reference>
<dbReference type="PROSITE" id="PS51257">
    <property type="entry name" value="PROKAR_LIPOPROTEIN"/>
    <property type="match status" value="1"/>
</dbReference>
<accession>A0A1I0QVZ8</accession>